<protein>
    <submittedName>
        <fullName evidence="3">Aldo/keto reductase</fullName>
    </submittedName>
</protein>
<dbReference type="InterPro" id="IPR050791">
    <property type="entry name" value="Aldo-Keto_reductase"/>
</dbReference>
<accession>A0A8K0T543</accession>
<dbReference type="EMBL" id="JAGPXD010000005">
    <property type="protein sequence ID" value="KAH7353382.1"/>
    <property type="molecule type" value="Genomic_DNA"/>
</dbReference>
<feature type="domain" description="NADP-dependent oxidoreductase" evidence="2">
    <location>
        <begin position="15"/>
        <end position="225"/>
    </location>
</feature>
<proteinExistence type="predicted"/>
<dbReference type="PANTHER" id="PTHR43625">
    <property type="entry name" value="AFLATOXIN B1 ALDEHYDE REDUCTASE"/>
    <property type="match status" value="1"/>
</dbReference>
<dbReference type="InterPro" id="IPR023210">
    <property type="entry name" value="NADP_OxRdtase_dom"/>
</dbReference>
<gene>
    <name evidence="3" type="ORF">B0T11DRAFT_356438</name>
</gene>
<dbReference type="GO" id="GO:0016491">
    <property type="term" value="F:oxidoreductase activity"/>
    <property type="evidence" value="ECO:0007669"/>
    <property type="project" value="UniProtKB-KW"/>
</dbReference>
<comment type="caution">
    <text evidence="3">The sequence shown here is derived from an EMBL/GenBank/DDBJ whole genome shotgun (WGS) entry which is preliminary data.</text>
</comment>
<name>A0A8K0T543_9PEZI</name>
<dbReference type="SUPFAM" id="SSF51430">
    <property type="entry name" value="NAD(P)-linked oxidoreductase"/>
    <property type="match status" value="1"/>
</dbReference>
<dbReference type="GO" id="GO:0005737">
    <property type="term" value="C:cytoplasm"/>
    <property type="evidence" value="ECO:0007669"/>
    <property type="project" value="TreeGrafter"/>
</dbReference>
<reference evidence="3" key="1">
    <citation type="journal article" date="2021" name="Nat. Commun.">
        <title>Genetic determinants of endophytism in the Arabidopsis root mycobiome.</title>
        <authorList>
            <person name="Mesny F."/>
            <person name="Miyauchi S."/>
            <person name="Thiergart T."/>
            <person name="Pickel B."/>
            <person name="Atanasova L."/>
            <person name="Karlsson M."/>
            <person name="Huettel B."/>
            <person name="Barry K.W."/>
            <person name="Haridas S."/>
            <person name="Chen C."/>
            <person name="Bauer D."/>
            <person name="Andreopoulos W."/>
            <person name="Pangilinan J."/>
            <person name="LaButti K."/>
            <person name="Riley R."/>
            <person name="Lipzen A."/>
            <person name="Clum A."/>
            <person name="Drula E."/>
            <person name="Henrissat B."/>
            <person name="Kohler A."/>
            <person name="Grigoriev I.V."/>
            <person name="Martin F.M."/>
            <person name="Hacquard S."/>
        </authorList>
    </citation>
    <scope>NUCLEOTIDE SEQUENCE</scope>
    <source>
        <strain evidence="3">MPI-CAGE-AT-0016</strain>
    </source>
</reference>
<dbReference type="Pfam" id="PF00248">
    <property type="entry name" value="Aldo_ket_red"/>
    <property type="match status" value="1"/>
</dbReference>
<dbReference type="Gene3D" id="3.20.20.100">
    <property type="entry name" value="NADP-dependent oxidoreductase domain"/>
    <property type="match status" value="1"/>
</dbReference>
<keyword evidence="4" id="KW-1185">Reference proteome</keyword>
<dbReference type="AlphaFoldDB" id="A0A8K0T543"/>
<dbReference type="InterPro" id="IPR036812">
    <property type="entry name" value="NAD(P)_OxRdtase_dom_sf"/>
</dbReference>
<dbReference type="OrthoDB" id="37537at2759"/>
<evidence type="ECO:0000313" key="4">
    <source>
        <dbReference type="Proteomes" id="UP000813385"/>
    </source>
</evidence>
<evidence type="ECO:0000313" key="3">
    <source>
        <dbReference type="EMBL" id="KAH7353382.1"/>
    </source>
</evidence>
<organism evidence="3 4">
    <name type="scientific">Plectosphaerella cucumerina</name>
    <dbReference type="NCBI Taxonomy" id="40658"/>
    <lineage>
        <taxon>Eukaryota</taxon>
        <taxon>Fungi</taxon>
        <taxon>Dikarya</taxon>
        <taxon>Ascomycota</taxon>
        <taxon>Pezizomycotina</taxon>
        <taxon>Sordariomycetes</taxon>
        <taxon>Hypocreomycetidae</taxon>
        <taxon>Glomerellales</taxon>
        <taxon>Plectosphaerellaceae</taxon>
        <taxon>Plectosphaerella</taxon>
    </lineage>
</organism>
<keyword evidence="1" id="KW-0560">Oxidoreductase</keyword>
<sequence length="298" mass="33734">MNCVGLPGLLQDRVRSRSDEERLEVLDRAWEIGARNWDSADAYGDNEDLLGKWFAQHRERRQDIFLASKFAGKVERGSNGELLMEFDSSPEYAREACERSLKRLGVESIDLYYIHRLDGKTPIEKTIGEMAKLKSEGKIKHLGIFECSSQTLRRAYAIHPISAIQVEYSPWTLDIEKESGTNLLLTARELGVSVFVYSPLGSGIMTGQYRLIDDFDQDDYRRLSPRYQPQENFQNNLGDDIIPIPGTKKIKYLDENFASLNVKLSEMEGKELRALVDVAEVAGSRGLGHSKLADTPDL</sequence>
<dbReference type="Proteomes" id="UP000813385">
    <property type="component" value="Unassembled WGS sequence"/>
</dbReference>
<evidence type="ECO:0000256" key="1">
    <source>
        <dbReference type="ARBA" id="ARBA00023002"/>
    </source>
</evidence>
<evidence type="ECO:0000259" key="2">
    <source>
        <dbReference type="Pfam" id="PF00248"/>
    </source>
</evidence>
<dbReference type="PANTHER" id="PTHR43625:SF40">
    <property type="entry name" value="ALDO-KETO REDUCTASE YAKC [NADP(+)]"/>
    <property type="match status" value="1"/>
</dbReference>